<evidence type="ECO:0000256" key="1">
    <source>
        <dbReference type="SAM" id="SignalP"/>
    </source>
</evidence>
<dbReference type="PROSITE" id="PS50835">
    <property type="entry name" value="IG_LIKE"/>
    <property type="match status" value="1"/>
</dbReference>
<gene>
    <name evidence="3" type="ORF">AABD74_00570</name>
</gene>
<reference evidence="3 4" key="1">
    <citation type="submission" date="2024-03" db="EMBL/GenBank/DDBJ databases">
        <title>Flavobacterium soyae.</title>
        <authorList>
            <person name="Zheng W."/>
        </authorList>
    </citation>
    <scope>NUCLEOTIDE SEQUENCE [LARGE SCALE GENOMIC DNA]</scope>
    <source>
        <strain evidence="3 4">55</strain>
    </source>
</reference>
<dbReference type="RefSeq" id="WP_406844382.1">
    <property type="nucleotide sequence ID" value="NZ_CP150845.1"/>
</dbReference>
<protein>
    <recommendedName>
        <fullName evidence="2">Ig-like domain-containing protein</fullName>
    </recommendedName>
</protein>
<sequence length="1045" mass="109470">MKKNLFCMWLLLLAILFSVNTQAQMTVGGKKEPEAFSVLELLNKGGLRLPQMTTAQRNAFAVKNNDKGNGLTIYNIDTKCVEYWNAVRWVSLCEGTSQTTISPQPCVNIAADGSGCDQTFNVTDPDCPNGPFTIAIVAGSEYASLTDVDNGSGSFKINFLPNETVNIHTVLVRVTSTCTSLYKEFLFSQNGVNCSSMAYTAPSVTASGTTLCTGGSVYLSVPANTANLDKLIWTRNGIEVARGVNYYIATLAGKYNVSMGAVGCNTNAANEKIITASGTVAPSNITILASNNGVLCGTNSVTLSASGTGTIAWFHNGVEDKSKTGKSIDITGDSSVGDWFAAVKDVNCYSKQSNILTITKSEGSGQITVPDADVLVNGKPLSSFVSFCADSSLDLSIANPNPAVAYAWYNGTELITDNPFLIPGSQTKLSLRMVASDNSGAKCSAESHVLEKDIVSGNTPAQPNITGNTILCNGSTDLTVVPVVDGSYTYAWYKDGVKINKTTAVITVSEGGAYSASVTNAGGCTSVLALKTVSSTVSNIPVVTWVSNPATATFGETITLQASGTFTPTKYTWTADNDGVVIGEGASVAIQLPASGIDGVKMKITVIAENDCGKSVALEHTITINNACPTLVVTEQTSVTQSILLGATAALTVSVSGGVGTTYQWYSNTTASNAGGTAISGNATSATYSYKPTATGKYYFYCIAKNSCSSTTVTSKFFTINVTSIDTLPSGGLLLSGKQCFDVAETDGSSTDCGPLASRTANKSDFNQSATYTQTYYLNVPSSLGSIAVSNIRFTYVETVSGQIVESISGDYSGTVYEGAKVPCTVTFKKDLSSASGITGKAKGRTAANALTFKLYAIYTISGNDYKTIMPIQVRDCVCCGAMVSETEWRMFSCFNLGVTAAVQQTANPLVAIPTTKGLTYTFNAGSTNWYQNGYKTATDPCPANYRVPTLGELQGMVKYNVRSLTGTQSVGNGGVMVGSSLMLPYVSTTSNNPIRYLAGTPYNGYATMLHNNNGGYTSVLAAASSGAVIITETVRCIAIPASEK</sequence>
<evidence type="ECO:0000313" key="4">
    <source>
        <dbReference type="Proteomes" id="UP001623852"/>
    </source>
</evidence>
<dbReference type="InterPro" id="IPR007110">
    <property type="entry name" value="Ig-like_dom"/>
</dbReference>
<feature type="domain" description="Ig-like" evidence="2">
    <location>
        <begin position="457"/>
        <end position="534"/>
    </location>
</feature>
<evidence type="ECO:0000313" key="3">
    <source>
        <dbReference type="EMBL" id="WYZ19968.1"/>
    </source>
</evidence>
<keyword evidence="1" id="KW-0732">Signal</keyword>
<accession>A0ABZ2UEU0</accession>
<dbReference type="InterPro" id="IPR013783">
    <property type="entry name" value="Ig-like_fold"/>
</dbReference>
<proteinExistence type="predicted"/>
<organism evidence="3 4">
    <name type="scientific">Flavobacterium soyae</name>
    <dbReference type="NCBI Taxonomy" id="2903098"/>
    <lineage>
        <taxon>Bacteria</taxon>
        <taxon>Pseudomonadati</taxon>
        <taxon>Bacteroidota</taxon>
        <taxon>Flavobacteriia</taxon>
        <taxon>Flavobacteriales</taxon>
        <taxon>Flavobacteriaceae</taxon>
        <taxon>Flavobacterium</taxon>
    </lineage>
</organism>
<dbReference type="Proteomes" id="UP001623852">
    <property type="component" value="Chromosome"/>
</dbReference>
<evidence type="ECO:0000259" key="2">
    <source>
        <dbReference type="PROSITE" id="PS50835"/>
    </source>
</evidence>
<feature type="chain" id="PRO_5047275277" description="Ig-like domain-containing protein" evidence="1">
    <location>
        <begin position="24"/>
        <end position="1045"/>
    </location>
</feature>
<keyword evidence="4" id="KW-1185">Reference proteome</keyword>
<dbReference type="Gene3D" id="2.60.40.10">
    <property type="entry name" value="Immunoglobulins"/>
    <property type="match status" value="2"/>
</dbReference>
<dbReference type="EMBL" id="CP150845">
    <property type="protein sequence ID" value="WYZ19968.1"/>
    <property type="molecule type" value="Genomic_DNA"/>
</dbReference>
<feature type="signal peptide" evidence="1">
    <location>
        <begin position="1"/>
        <end position="23"/>
    </location>
</feature>
<name>A0ABZ2UEU0_9FLAO</name>